<protein>
    <submittedName>
        <fullName evidence="1">Uncharacterized protein</fullName>
    </submittedName>
</protein>
<dbReference type="Proteomes" id="UP000219338">
    <property type="component" value="Unassembled WGS sequence"/>
</dbReference>
<gene>
    <name evidence="1" type="ORF">ARMOST_20689</name>
</gene>
<keyword evidence="2" id="KW-1185">Reference proteome</keyword>
<dbReference type="EMBL" id="FUEG01000041">
    <property type="protein sequence ID" value="SJL17145.1"/>
    <property type="molecule type" value="Genomic_DNA"/>
</dbReference>
<dbReference type="AlphaFoldDB" id="A0A284S801"/>
<evidence type="ECO:0000313" key="1">
    <source>
        <dbReference type="EMBL" id="SJL17145.1"/>
    </source>
</evidence>
<accession>A0A284S801</accession>
<sequence length="88" mass="9622">MFFFYAANHEGLPRTSHIVFSIATCTTCTPSNRDRVSLEVFSLSSSKNDIALPDGRCRGYSCTRDQEIAALGPAREEGELARVTGSMC</sequence>
<name>A0A284S801_ARMOS</name>
<organism evidence="1 2">
    <name type="scientific">Armillaria ostoyae</name>
    <name type="common">Armillaria root rot fungus</name>
    <dbReference type="NCBI Taxonomy" id="47428"/>
    <lineage>
        <taxon>Eukaryota</taxon>
        <taxon>Fungi</taxon>
        <taxon>Dikarya</taxon>
        <taxon>Basidiomycota</taxon>
        <taxon>Agaricomycotina</taxon>
        <taxon>Agaricomycetes</taxon>
        <taxon>Agaricomycetidae</taxon>
        <taxon>Agaricales</taxon>
        <taxon>Marasmiineae</taxon>
        <taxon>Physalacriaceae</taxon>
        <taxon>Armillaria</taxon>
    </lineage>
</organism>
<reference evidence="2" key="1">
    <citation type="journal article" date="2017" name="Nat. Ecol. Evol.">
        <title>Genome expansion and lineage-specific genetic innovations in the forest pathogenic fungi Armillaria.</title>
        <authorList>
            <person name="Sipos G."/>
            <person name="Prasanna A.N."/>
            <person name="Walter M.C."/>
            <person name="O'Connor E."/>
            <person name="Balint B."/>
            <person name="Krizsan K."/>
            <person name="Kiss B."/>
            <person name="Hess J."/>
            <person name="Varga T."/>
            <person name="Slot J."/>
            <person name="Riley R."/>
            <person name="Boka B."/>
            <person name="Rigling D."/>
            <person name="Barry K."/>
            <person name="Lee J."/>
            <person name="Mihaltcheva S."/>
            <person name="LaButti K."/>
            <person name="Lipzen A."/>
            <person name="Waldron R."/>
            <person name="Moloney N.M."/>
            <person name="Sperisen C."/>
            <person name="Kredics L."/>
            <person name="Vagvoelgyi C."/>
            <person name="Patrignani A."/>
            <person name="Fitzpatrick D."/>
            <person name="Nagy I."/>
            <person name="Doyle S."/>
            <person name="Anderson J.B."/>
            <person name="Grigoriev I.V."/>
            <person name="Gueldener U."/>
            <person name="Muensterkoetter M."/>
            <person name="Nagy L.G."/>
        </authorList>
    </citation>
    <scope>NUCLEOTIDE SEQUENCE [LARGE SCALE GENOMIC DNA]</scope>
    <source>
        <strain evidence="2">C18/9</strain>
    </source>
</reference>
<evidence type="ECO:0000313" key="2">
    <source>
        <dbReference type="Proteomes" id="UP000219338"/>
    </source>
</evidence>
<proteinExistence type="predicted"/>